<sequence length="236" mass="25759">MRALVIRHDHVTEPGLVGDRLVQRGYDLTLLTVVPQERHHTPDVRFDFPDADGWDLVVSLGAPWSVYDDTAVGSWIGGELTLLRKAHHRGIPVLGICFGAQALTTALGGSVEAAPRPEIGWVGIDTDDPALIPPGPWMQWHYDRCVPPPGAEETARNAVCTQAFRVGNSLGVQFHPEAIPAVVRRWVDFGGAQQCARLGIDPEELVARSRAMEPVARENAYHLVDAFLDRAASPVC</sequence>
<dbReference type="InterPro" id="IPR017926">
    <property type="entry name" value="GATASE"/>
</dbReference>
<protein>
    <submittedName>
        <fullName evidence="2">Aminotransferase</fullName>
    </submittedName>
</protein>
<gene>
    <name evidence="2" type="ORF">CA983_05650</name>
</gene>
<dbReference type="GO" id="GO:0005829">
    <property type="term" value="C:cytosol"/>
    <property type="evidence" value="ECO:0007669"/>
    <property type="project" value="TreeGrafter"/>
</dbReference>
<name>A0A243S9X8_9ACTN</name>
<dbReference type="PANTHER" id="PTHR42695">
    <property type="entry name" value="GLUTAMINE AMIDOTRANSFERASE YLR126C-RELATED"/>
    <property type="match status" value="1"/>
</dbReference>
<dbReference type="AlphaFoldDB" id="A0A243S9X8"/>
<organism evidence="2 3">
    <name type="scientific">Streptomyces swartbergensis</name>
    <dbReference type="NCBI Taxonomy" id="487165"/>
    <lineage>
        <taxon>Bacteria</taxon>
        <taxon>Bacillati</taxon>
        <taxon>Actinomycetota</taxon>
        <taxon>Actinomycetes</taxon>
        <taxon>Kitasatosporales</taxon>
        <taxon>Streptomycetaceae</taxon>
        <taxon>Streptomyces</taxon>
    </lineage>
</organism>
<keyword evidence="2" id="KW-0808">Transferase</keyword>
<feature type="domain" description="Glutamine amidotransferase" evidence="1">
    <location>
        <begin position="50"/>
        <end position="180"/>
    </location>
</feature>
<comment type="caution">
    <text evidence="2">The sequence shown here is derived from an EMBL/GenBank/DDBJ whole genome shotgun (WGS) entry which is preliminary data.</text>
</comment>
<dbReference type="CDD" id="cd01741">
    <property type="entry name" value="GATase1_1"/>
    <property type="match status" value="1"/>
</dbReference>
<dbReference type="Pfam" id="PF00117">
    <property type="entry name" value="GATase"/>
    <property type="match status" value="1"/>
</dbReference>
<dbReference type="RefSeq" id="WP_086599776.1">
    <property type="nucleotide sequence ID" value="NZ_NGFN01000020.1"/>
</dbReference>
<dbReference type="SUPFAM" id="SSF52317">
    <property type="entry name" value="Class I glutamine amidotransferase-like"/>
    <property type="match status" value="1"/>
</dbReference>
<dbReference type="InterPro" id="IPR029062">
    <property type="entry name" value="Class_I_gatase-like"/>
</dbReference>
<evidence type="ECO:0000313" key="2">
    <source>
        <dbReference type="EMBL" id="OUD04136.1"/>
    </source>
</evidence>
<keyword evidence="3" id="KW-1185">Reference proteome</keyword>
<dbReference type="GO" id="GO:0008483">
    <property type="term" value="F:transaminase activity"/>
    <property type="evidence" value="ECO:0007669"/>
    <property type="project" value="UniProtKB-KW"/>
</dbReference>
<dbReference type="PANTHER" id="PTHR42695:SF5">
    <property type="entry name" value="GLUTAMINE AMIDOTRANSFERASE YLR126C-RELATED"/>
    <property type="match status" value="1"/>
</dbReference>
<dbReference type="PROSITE" id="PS51273">
    <property type="entry name" value="GATASE_TYPE_1"/>
    <property type="match status" value="1"/>
</dbReference>
<evidence type="ECO:0000259" key="1">
    <source>
        <dbReference type="Pfam" id="PF00117"/>
    </source>
</evidence>
<keyword evidence="2" id="KW-0032">Aminotransferase</keyword>
<proteinExistence type="predicted"/>
<reference evidence="2 3" key="1">
    <citation type="submission" date="2017-05" db="EMBL/GenBank/DDBJ databases">
        <title>Biotechnological potential of actinobacteria isolated from South African environments.</title>
        <authorList>
            <person name="Le Roes-Hill M."/>
            <person name="Prins A."/>
            <person name="Durrell K.A."/>
        </authorList>
    </citation>
    <scope>NUCLEOTIDE SEQUENCE [LARGE SCALE GENOMIC DNA]</scope>
    <source>
        <strain evidence="2 3">HMC13</strain>
    </source>
</reference>
<evidence type="ECO:0000313" key="3">
    <source>
        <dbReference type="Proteomes" id="UP000195105"/>
    </source>
</evidence>
<dbReference type="EMBL" id="NGFN01000020">
    <property type="protein sequence ID" value="OUD04136.1"/>
    <property type="molecule type" value="Genomic_DNA"/>
</dbReference>
<dbReference type="Gene3D" id="3.40.50.880">
    <property type="match status" value="1"/>
</dbReference>
<dbReference type="Proteomes" id="UP000195105">
    <property type="component" value="Unassembled WGS sequence"/>
</dbReference>
<dbReference type="InterPro" id="IPR044992">
    <property type="entry name" value="ChyE-like"/>
</dbReference>
<accession>A0A243S9X8</accession>